<comment type="subcellular location">
    <subcellularLocation>
        <location evidence="1">Membrane</location>
        <topology evidence="1">Multi-pass membrane protein</topology>
    </subcellularLocation>
</comment>
<dbReference type="InterPro" id="IPR036259">
    <property type="entry name" value="MFS_trans_sf"/>
</dbReference>
<dbReference type="KEGG" id="tmn:UCRPA7_3399"/>
<keyword evidence="8" id="KW-1185">Reference proteome</keyword>
<evidence type="ECO:0000256" key="1">
    <source>
        <dbReference type="ARBA" id="ARBA00004141"/>
    </source>
</evidence>
<reference evidence="8" key="1">
    <citation type="journal article" date="2013" name="Genome Announc.">
        <title>Draft genome sequence of the ascomycete Phaeoacremonium aleophilum strain UCR-PA7, a causal agent of the esca disease complex in grapevines.</title>
        <authorList>
            <person name="Blanco-Ulate B."/>
            <person name="Rolshausen P."/>
            <person name="Cantu D."/>
        </authorList>
    </citation>
    <scope>NUCLEOTIDE SEQUENCE [LARGE SCALE GENOMIC DNA]</scope>
    <source>
        <strain evidence="8">UCR-PA7</strain>
    </source>
</reference>
<feature type="transmembrane region" description="Helical" evidence="6">
    <location>
        <begin position="219"/>
        <end position="236"/>
    </location>
</feature>
<dbReference type="PANTHER" id="PTHR11654">
    <property type="entry name" value="OLIGOPEPTIDE TRANSPORTER-RELATED"/>
    <property type="match status" value="1"/>
</dbReference>
<protein>
    <submittedName>
        <fullName evidence="7">Putative ptr2-domain-containing protein</fullName>
    </submittedName>
</protein>
<dbReference type="GeneID" id="19323743"/>
<gene>
    <name evidence="7" type="ORF">UCRPA7_3399</name>
</gene>
<evidence type="ECO:0000256" key="6">
    <source>
        <dbReference type="SAM" id="Phobius"/>
    </source>
</evidence>
<evidence type="ECO:0000313" key="8">
    <source>
        <dbReference type="Proteomes" id="UP000014074"/>
    </source>
</evidence>
<feature type="transmembrane region" description="Helical" evidence="6">
    <location>
        <begin position="248"/>
        <end position="268"/>
    </location>
</feature>
<organism evidence="7 8">
    <name type="scientific">Phaeoacremonium minimum (strain UCR-PA7)</name>
    <name type="common">Esca disease fungus</name>
    <name type="synonym">Togninia minima</name>
    <dbReference type="NCBI Taxonomy" id="1286976"/>
    <lineage>
        <taxon>Eukaryota</taxon>
        <taxon>Fungi</taxon>
        <taxon>Dikarya</taxon>
        <taxon>Ascomycota</taxon>
        <taxon>Pezizomycotina</taxon>
        <taxon>Sordariomycetes</taxon>
        <taxon>Sordariomycetidae</taxon>
        <taxon>Togniniales</taxon>
        <taxon>Togniniaceae</taxon>
        <taxon>Phaeoacremonium</taxon>
    </lineage>
</organism>
<feature type="transmembrane region" description="Helical" evidence="6">
    <location>
        <begin position="76"/>
        <end position="98"/>
    </location>
</feature>
<evidence type="ECO:0000313" key="7">
    <source>
        <dbReference type="EMBL" id="EOO01165.1"/>
    </source>
</evidence>
<dbReference type="GO" id="GO:0016020">
    <property type="term" value="C:membrane"/>
    <property type="evidence" value="ECO:0007669"/>
    <property type="project" value="UniProtKB-SubCell"/>
</dbReference>
<feature type="transmembrane region" description="Helical" evidence="6">
    <location>
        <begin position="345"/>
        <end position="366"/>
    </location>
</feature>
<dbReference type="GO" id="GO:0022857">
    <property type="term" value="F:transmembrane transporter activity"/>
    <property type="evidence" value="ECO:0007669"/>
    <property type="project" value="InterPro"/>
</dbReference>
<proteinExistence type="inferred from homology"/>
<feature type="transmembrane region" description="Helical" evidence="6">
    <location>
        <begin position="181"/>
        <end position="199"/>
    </location>
</feature>
<name>R8BPE0_PHAM7</name>
<keyword evidence="4 6" id="KW-1133">Transmembrane helix</keyword>
<dbReference type="Pfam" id="PF00854">
    <property type="entry name" value="PTR2"/>
    <property type="match status" value="1"/>
</dbReference>
<dbReference type="HOGENOM" id="CLU_004790_4_3_1"/>
<dbReference type="OrthoDB" id="8904098at2759"/>
<comment type="similarity">
    <text evidence="2">Belongs to the major facilitator superfamily. Proton-dependent oligopeptide transporter (POT/PTR) (TC 2.A.17) family.</text>
</comment>
<dbReference type="EMBL" id="KB933041">
    <property type="protein sequence ID" value="EOO01165.1"/>
    <property type="molecule type" value="Genomic_DNA"/>
</dbReference>
<feature type="transmembrane region" description="Helical" evidence="6">
    <location>
        <begin position="313"/>
        <end position="333"/>
    </location>
</feature>
<evidence type="ECO:0000256" key="2">
    <source>
        <dbReference type="ARBA" id="ARBA00005982"/>
    </source>
</evidence>
<accession>R8BPE0</accession>
<evidence type="ECO:0000256" key="4">
    <source>
        <dbReference type="ARBA" id="ARBA00022989"/>
    </source>
</evidence>
<dbReference type="SUPFAM" id="SSF103473">
    <property type="entry name" value="MFS general substrate transporter"/>
    <property type="match status" value="1"/>
</dbReference>
<keyword evidence="5 6" id="KW-0472">Membrane</keyword>
<feature type="transmembrane region" description="Helical" evidence="6">
    <location>
        <begin position="288"/>
        <end position="306"/>
    </location>
</feature>
<dbReference type="AlphaFoldDB" id="R8BPE0"/>
<keyword evidence="3 6" id="KW-0812">Transmembrane</keyword>
<evidence type="ECO:0000256" key="3">
    <source>
        <dbReference type="ARBA" id="ARBA00022692"/>
    </source>
</evidence>
<dbReference type="Proteomes" id="UP000014074">
    <property type="component" value="Unassembled WGS sequence"/>
</dbReference>
<dbReference type="Gene3D" id="1.20.1250.20">
    <property type="entry name" value="MFS general substrate transporter like domains"/>
    <property type="match status" value="1"/>
</dbReference>
<dbReference type="eggNOG" id="KOG1237">
    <property type="taxonomic scope" value="Eukaryota"/>
</dbReference>
<dbReference type="RefSeq" id="XP_007914143.1">
    <property type="nucleotide sequence ID" value="XM_007915952.1"/>
</dbReference>
<evidence type="ECO:0000256" key="5">
    <source>
        <dbReference type="ARBA" id="ARBA00023136"/>
    </source>
</evidence>
<dbReference type="InterPro" id="IPR000109">
    <property type="entry name" value="POT_fam"/>
</dbReference>
<feature type="transmembrane region" description="Helical" evidence="6">
    <location>
        <begin position="52"/>
        <end position="70"/>
    </location>
</feature>
<sequence>MITLAFASGFIKPTIAPMIADQCTVKKQHVKVLETGEKVIVDPNATVERMLLLYYWAANLGDFFAIATTYCEKLIGFWLAYMLPGIVYILCPVCMVWAKPRITMYPPGGSSVADGAKVVNLVYKEAKGLKVRDEHWEAVKPSKMMESGKYDAIAERHKPGWISWDDQFVDEMKTTLKAFRVFALMPIWYMADGGTNTILTNMAGSMTTNGLPNDLLNNFNPISTVVAIPIYNWILYPGLRKRGVNFSLIQRISCGYFIGAILNAAAAIIQWQVYETSPCGYHATECKVGTGVSPLSAWLTIIPFWLQPLGGIMVSGSIMAIVFFTYAISQAIVEIASPAFKDPHLIWPFVAIGIANLLASFFNWYFFRNVEHRENTDLNRMGITEEEAAVTDTGKV</sequence>